<dbReference type="InterPro" id="IPR050903">
    <property type="entry name" value="Bact_Chemotaxis_MeTrfase"/>
</dbReference>
<dbReference type="PROSITE" id="PS50113">
    <property type="entry name" value="PAC"/>
    <property type="match status" value="1"/>
</dbReference>
<feature type="domain" description="PAC" evidence="9">
    <location>
        <begin position="905"/>
        <end position="958"/>
    </location>
</feature>
<feature type="active site" evidence="6">
    <location>
        <position position="15"/>
    </location>
</feature>
<dbReference type="InterPro" id="IPR000780">
    <property type="entry name" value="CheR_MeTrfase"/>
</dbReference>
<evidence type="ECO:0000256" key="7">
    <source>
        <dbReference type="SAM" id="Coils"/>
    </source>
</evidence>
<dbReference type="CDD" id="cd00082">
    <property type="entry name" value="HisKA"/>
    <property type="match status" value="1"/>
</dbReference>
<dbReference type="GO" id="GO:0008757">
    <property type="term" value="F:S-adenosylmethionine-dependent methyltransferase activity"/>
    <property type="evidence" value="ECO:0007669"/>
    <property type="project" value="InterPro"/>
</dbReference>
<evidence type="ECO:0000256" key="2">
    <source>
        <dbReference type="ARBA" id="ARBA00012438"/>
    </source>
</evidence>
<dbReference type="Gene3D" id="3.30.565.10">
    <property type="entry name" value="Histidine kinase-like ATPase, C-terminal domain"/>
    <property type="match status" value="1"/>
</dbReference>
<dbReference type="GO" id="GO:0005737">
    <property type="term" value="C:cytoplasm"/>
    <property type="evidence" value="ECO:0007669"/>
    <property type="project" value="InterPro"/>
</dbReference>
<dbReference type="EMBL" id="VWSH01000001">
    <property type="protein sequence ID" value="KAA5536190.1"/>
    <property type="molecule type" value="Genomic_DNA"/>
</dbReference>
<dbReference type="CDD" id="cd00130">
    <property type="entry name" value="PAS"/>
    <property type="match status" value="1"/>
</dbReference>
<dbReference type="Pfam" id="PF00512">
    <property type="entry name" value="HisKA"/>
    <property type="match status" value="1"/>
</dbReference>
<evidence type="ECO:0000256" key="4">
    <source>
        <dbReference type="ARBA" id="ARBA00022679"/>
    </source>
</evidence>
<evidence type="ECO:0000256" key="6">
    <source>
        <dbReference type="PROSITE-ProRule" id="PRU00050"/>
    </source>
</evidence>
<dbReference type="SUPFAM" id="SSF52738">
    <property type="entry name" value="Methylesterase CheB, C-terminal domain"/>
    <property type="match status" value="1"/>
</dbReference>
<evidence type="ECO:0000259" key="9">
    <source>
        <dbReference type="PROSITE" id="PS50113"/>
    </source>
</evidence>
<protein>
    <recommendedName>
        <fullName evidence="2">histidine kinase</fullName>
        <ecNumber evidence="2">2.7.13.3</ecNumber>
    </recommendedName>
</protein>
<dbReference type="InterPro" id="IPR036097">
    <property type="entry name" value="HisK_dim/P_sf"/>
</dbReference>
<dbReference type="PROSITE" id="PS50122">
    <property type="entry name" value="CHEB"/>
    <property type="match status" value="1"/>
</dbReference>
<keyword evidence="7" id="KW-0175">Coiled coil</keyword>
<keyword evidence="3" id="KW-0597">Phosphoprotein</keyword>
<dbReference type="Gene3D" id="1.10.287.130">
    <property type="match status" value="1"/>
</dbReference>
<dbReference type="CDD" id="cd16434">
    <property type="entry name" value="CheB-CheR_fusion"/>
    <property type="match status" value="1"/>
</dbReference>
<dbReference type="SMART" id="SM00387">
    <property type="entry name" value="HATPase_c"/>
    <property type="match status" value="1"/>
</dbReference>
<evidence type="ECO:0000256" key="1">
    <source>
        <dbReference type="ARBA" id="ARBA00000085"/>
    </source>
</evidence>
<name>A0A5M6CP61_9BACT</name>
<evidence type="ECO:0000256" key="5">
    <source>
        <dbReference type="ARBA" id="ARBA00022777"/>
    </source>
</evidence>
<dbReference type="InterPro" id="IPR005467">
    <property type="entry name" value="His_kinase_dom"/>
</dbReference>
<dbReference type="InterPro" id="IPR035909">
    <property type="entry name" value="CheB_C"/>
</dbReference>
<dbReference type="InterPro" id="IPR022642">
    <property type="entry name" value="CheR_C"/>
</dbReference>
<dbReference type="SMART" id="SM00138">
    <property type="entry name" value="MeTrc"/>
    <property type="match status" value="1"/>
</dbReference>
<dbReference type="InterPro" id="IPR000700">
    <property type="entry name" value="PAS-assoc_C"/>
</dbReference>
<dbReference type="PANTHER" id="PTHR24422">
    <property type="entry name" value="CHEMOTAXIS PROTEIN METHYLTRANSFERASE"/>
    <property type="match status" value="1"/>
</dbReference>
<dbReference type="Pfam" id="PF01339">
    <property type="entry name" value="CheB_methylest"/>
    <property type="match status" value="1"/>
</dbReference>
<dbReference type="InterPro" id="IPR036890">
    <property type="entry name" value="HATPase_C_sf"/>
</dbReference>
<dbReference type="GO" id="GO:0006935">
    <property type="term" value="P:chemotaxis"/>
    <property type="evidence" value="ECO:0007669"/>
    <property type="project" value="UniProtKB-UniRule"/>
</dbReference>
<dbReference type="Proteomes" id="UP000323632">
    <property type="component" value="Unassembled WGS sequence"/>
</dbReference>
<dbReference type="InterPro" id="IPR013655">
    <property type="entry name" value="PAS_fold_3"/>
</dbReference>
<dbReference type="PROSITE" id="PS50109">
    <property type="entry name" value="HIS_KIN"/>
    <property type="match status" value="1"/>
</dbReference>
<dbReference type="Gene3D" id="2.10.70.100">
    <property type="match status" value="1"/>
</dbReference>
<dbReference type="InterPro" id="IPR029063">
    <property type="entry name" value="SAM-dependent_MTases_sf"/>
</dbReference>
<dbReference type="Pfam" id="PF08447">
    <property type="entry name" value="PAS_3"/>
    <property type="match status" value="1"/>
</dbReference>
<dbReference type="InterPro" id="IPR035965">
    <property type="entry name" value="PAS-like_dom_sf"/>
</dbReference>
<evidence type="ECO:0000313" key="12">
    <source>
        <dbReference type="EMBL" id="KAA5536190.1"/>
    </source>
</evidence>
<dbReference type="EC" id="2.7.13.3" evidence="2"/>
<dbReference type="PROSITE" id="PS50123">
    <property type="entry name" value="CHER"/>
    <property type="match status" value="1"/>
</dbReference>
<evidence type="ECO:0000256" key="3">
    <source>
        <dbReference type="ARBA" id="ARBA00022553"/>
    </source>
</evidence>
<dbReference type="Gene3D" id="3.40.50.150">
    <property type="entry name" value="Vaccinia Virus protein VP39"/>
    <property type="match status" value="1"/>
</dbReference>
<feature type="active site" evidence="6">
    <location>
        <position position="133"/>
    </location>
</feature>
<evidence type="ECO:0000313" key="13">
    <source>
        <dbReference type="Proteomes" id="UP000323632"/>
    </source>
</evidence>
<dbReference type="PRINTS" id="PR00996">
    <property type="entry name" value="CHERMTFRASE"/>
</dbReference>
<feature type="coiled-coil region" evidence="7">
    <location>
        <begin position="636"/>
        <end position="698"/>
    </location>
</feature>
<keyword evidence="6" id="KW-0378">Hydrolase</keyword>
<dbReference type="SUPFAM" id="SSF47757">
    <property type="entry name" value="Chemotaxis receptor methyltransferase CheR, N-terminal domain"/>
    <property type="match status" value="1"/>
</dbReference>
<keyword evidence="4" id="KW-0808">Transferase</keyword>
<reference evidence="12 13" key="1">
    <citation type="submission" date="2019-09" db="EMBL/GenBank/DDBJ databases">
        <title>Genome sequence and assembly of Taibaiella sp.</title>
        <authorList>
            <person name="Chhetri G."/>
        </authorList>
    </citation>
    <scope>NUCLEOTIDE SEQUENCE [LARGE SCALE GENOMIC DNA]</scope>
    <source>
        <strain evidence="12 13">KVB11</strain>
    </source>
</reference>
<dbReference type="SMART" id="SM00388">
    <property type="entry name" value="HisKA"/>
    <property type="match status" value="1"/>
</dbReference>
<dbReference type="Gene3D" id="3.40.50.180">
    <property type="entry name" value="Methylesterase CheB, C-terminal domain"/>
    <property type="match status" value="1"/>
</dbReference>
<comment type="caution">
    <text evidence="12">The sequence shown here is derived from an EMBL/GenBank/DDBJ whole genome shotgun (WGS) entry which is preliminary data.</text>
</comment>
<keyword evidence="6" id="KW-0145">Chemotaxis</keyword>
<dbReference type="SUPFAM" id="SSF55874">
    <property type="entry name" value="ATPase domain of HSP90 chaperone/DNA topoisomerase II/histidine kinase"/>
    <property type="match status" value="1"/>
</dbReference>
<feature type="domain" description="Histidine kinase" evidence="8">
    <location>
        <begin position="962"/>
        <end position="1178"/>
    </location>
</feature>
<organism evidence="12 13">
    <name type="scientific">Taibaiella lutea</name>
    <dbReference type="NCBI Taxonomy" id="2608001"/>
    <lineage>
        <taxon>Bacteria</taxon>
        <taxon>Pseudomonadati</taxon>
        <taxon>Bacteroidota</taxon>
        <taxon>Chitinophagia</taxon>
        <taxon>Chitinophagales</taxon>
        <taxon>Chitinophagaceae</taxon>
        <taxon>Taibaiella</taxon>
    </lineage>
</organism>
<keyword evidence="13" id="KW-1185">Reference proteome</keyword>
<feature type="active site" evidence="6">
    <location>
        <position position="41"/>
    </location>
</feature>
<dbReference type="Pfam" id="PF03705">
    <property type="entry name" value="CheR_N"/>
    <property type="match status" value="1"/>
</dbReference>
<proteinExistence type="predicted"/>
<dbReference type="Pfam" id="PF13596">
    <property type="entry name" value="PAS_10"/>
    <property type="match status" value="1"/>
</dbReference>
<dbReference type="RefSeq" id="WP_150030763.1">
    <property type="nucleotide sequence ID" value="NZ_VWSH01000001.1"/>
</dbReference>
<dbReference type="AlphaFoldDB" id="A0A5M6CP61"/>
<dbReference type="InterPro" id="IPR022641">
    <property type="entry name" value="CheR_N"/>
</dbReference>
<dbReference type="Pfam" id="PF01739">
    <property type="entry name" value="CheR"/>
    <property type="match status" value="1"/>
</dbReference>
<dbReference type="InterPro" id="IPR003661">
    <property type="entry name" value="HisK_dim/P_dom"/>
</dbReference>
<comment type="catalytic activity">
    <reaction evidence="1">
        <text>ATP + protein L-histidine = ADP + protein N-phospho-L-histidine.</text>
        <dbReference type="EC" id="2.7.13.3"/>
    </reaction>
</comment>
<dbReference type="Pfam" id="PF02518">
    <property type="entry name" value="HATPase_c"/>
    <property type="match status" value="1"/>
</dbReference>
<dbReference type="FunFam" id="3.30.565.10:FF:000006">
    <property type="entry name" value="Sensor histidine kinase WalK"/>
    <property type="match status" value="1"/>
</dbReference>
<accession>A0A5M6CP61</accession>
<dbReference type="InterPro" id="IPR000014">
    <property type="entry name" value="PAS"/>
</dbReference>
<keyword evidence="5" id="KW-0418">Kinase</keyword>
<dbReference type="InterPro" id="IPR000673">
    <property type="entry name" value="Sig_transdc_resp-reg_Me-estase"/>
</dbReference>
<dbReference type="GO" id="GO:0000155">
    <property type="term" value="F:phosphorelay sensor kinase activity"/>
    <property type="evidence" value="ECO:0007669"/>
    <property type="project" value="InterPro"/>
</dbReference>
<feature type="domain" description="CheR-type methyltransferase" evidence="11">
    <location>
        <begin position="202"/>
        <end position="443"/>
    </location>
</feature>
<evidence type="ECO:0000259" key="8">
    <source>
        <dbReference type="PROSITE" id="PS50109"/>
    </source>
</evidence>
<evidence type="ECO:0000259" key="10">
    <source>
        <dbReference type="PROSITE" id="PS50122"/>
    </source>
</evidence>
<dbReference type="SUPFAM" id="SSF55785">
    <property type="entry name" value="PYP-like sensor domain (PAS domain)"/>
    <property type="match status" value="1"/>
</dbReference>
<feature type="domain" description="CheB-type methylesterase" evidence="10">
    <location>
        <begin position="6"/>
        <end position="191"/>
    </location>
</feature>
<dbReference type="InterPro" id="IPR003594">
    <property type="entry name" value="HATPase_dom"/>
</dbReference>
<dbReference type="SUPFAM" id="SSF47384">
    <property type="entry name" value="Homodimeric domain of signal transducing histidine kinase"/>
    <property type="match status" value="1"/>
</dbReference>
<sequence length="1186" mass="132990">MSQAIPHHIIAIGASAGGMEEIITFFDHTPMDGVSYVIVQHLSADFKSRMVELLARHSKLTVTEAVNGIVVKNNEVYLIPSNKYMTIKDGSLYLTDKKENAPPHLTINTFFSSLAEEYGSKSIGIILSGLGTDGTEGIIAIKNAGGMVIARDPATSEFSSMPSHAIATGLVDFILEPAMMPQAIENYIEEEEELIFSQKEEEMNLTAIIDLIKENSALDVSDYKHATILRRTKRRAGFCNFETMGLYLDYLRKTPAEIEILCKEFLISVTSFFRDKQAFDIIEKEVLPETLKSLGPGEELKVWVAGCATGEEAYSIAILIAEQLTGNLKNTVVKIFATDMDSYALLHAGKGVYGKGISKNISSYLLEKYFIEEDSGYKVKPSIRKMVIFALHDMVKNPPYCNMHLISCRNLLIYMAPVLQKKIFSMLLFGLKRDAYLFLGSSENPVPILDKLQVVDKKWRIYKNLESSKAISLDFFSLPELLETKNIRAYPEPRHGAVNETLTLGEAMHDSLAVKLGYLAICIDEDHHVIKSYGDTSKYLLQKNFISNLQELLPKPVAVAFNILCRKVLNTGEVSVLSGIVFKSQGHVFSVNLSVSPLMIKGGQRLLLVTFQEDVAIGAVKTETIFNEDLHKDQYIFNLEQELKELKDKLAESGEELNGTIENMQSFNEEIISANEEMQSTNEEMQSVNEELHTINADYQLKNKELLEINDDLNNYFRSNLNGQLFVNKDLLLMKFSPGTVKQINLLDSDIGRPLSNISTNIKLETIIDDVKKVIEEGIVLTKEVETNNGKWYQIMTMPYIRLPDHNNDGAIITFNDITLLKNIQQELDISNKALEIAINSASLGIWSIDVRTREFVPSQRLKEIFGFLPEEEISYKDAIAQIVGDYKKTILDSVEECICTGGNYDMEYPIKRHDDNVVRWLRAVGNISKNNDGSPAYFTGVIQDITEQKLGNIRKNDFIALVSHELNTPLTIIQAYIQILAERALAQDDSFARESLSKAIAQVKKMSGLIKGFLNMACLEAGRIYLSEELFEIGALINETLEGVSVSTPGNAILFEPYAPVWVYADRDKIGQVINNLLINAVKYSPEINDIGVRFKEHKGMLEVSVRDNGIGIKGTEQEKLFDRYHRVENEHTKSISGFGLGLYLSAEIIQRHKGKIWVESVHGKGSTFFFSLPLPQSADNTLSY</sequence>
<evidence type="ECO:0000259" key="11">
    <source>
        <dbReference type="PROSITE" id="PS50123"/>
    </source>
</evidence>
<gene>
    <name evidence="12" type="ORF">F0919_00545</name>
</gene>
<dbReference type="Gene3D" id="3.30.450.20">
    <property type="entry name" value="PAS domain"/>
    <property type="match status" value="1"/>
</dbReference>
<dbReference type="PANTHER" id="PTHR24422:SF27">
    <property type="entry name" value="PROTEIN-GLUTAMATE O-METHYLTRANSFERASE"/>
    <property type="match status" value="1"/>
</dbReference>
<dbReference type="GO" id="GO:0008984">
    <property type="term" value="F:protein-glutamate methylesterase activity"/>
    <property type="evidence" value="ECO:0007669"/>
    <property type="project" value="InterPro"/>
</dbReference>
<dbReference type="SUPFAM" id="SSF53335">
    <property type="entry name" value="S-adenosyl-L-methionine-dependent methyltransferases"/>
    <property type="match status" value="1"/>
</dbReference>
<dbReference type="GO" id="GO:0000156">
    <property type="term" value="F:phosphorelay response regulator activity"/>
    <property type="evidence" value="ECO:0007669"/>
    <property type="project" value="InterPro"/>
</dbReference>